<comment type="caution">
    <text evidence="1">The sequence shown here is derived from an EMBL/GenBank/DDBJ whole genome shotgun (WGS) entry which is preliminary data.</text>
</comment>
<gene>
    <name evidence="1" type="ORF">V1517DRAFT_340385</name>
</gene>
<protein>
    <submittedName>
        <fullName evidence="1">Uncharacterized protein</fullName>
    </submittedName>
</protein>
<dbReference type="Proteomes" id="UP001489719">
    <property type="component" value="Unassembled WGS sequence"/>
</dbReference>
<organism evidence="1 2">
    <name type="scientific">Lipomyces orientalis</name>
    <dbReference type="NCBI Taxonomy" id="1233043"/>
    <lineage>
        <taxon>Eukaryota</taxon>
        <taxon>Fungi</taxon>
        <taxon>Dikarya</taxon>
        <taxon>Ascomycota</taxon>
        <taxon>Saccharomycotina</taxon>
        <taxon>Lipomycetes</taxon>
        <taxon>Lipomycetales</taxon>
        <taxon>Lipomycetaceae</taxon>
        <taxon>Lipomyces</taxon>
    </lineage>
</organism>
<evidence type="ECO:0000313" key="2">
    <source>
        <dbReference type="Proteomes" id="UP001489719"/>
    </source>
</evidence>
<evidence type="ECO:0000313" key="1">
    <source>
        <dbReference type="EMBL" id="KAK9320830.1"/>
    </source>
</evidence>
<reference evidence="2" key="1">
    <citation type="journal article" date="2024" name="Front. Bioeng. Biotechnol.">
        <title>Genome-scale model development and genomic sequencing of the oleaginous clade Lipomyces.</title>
        <authorList>
            <person name="Czajka J.J."/>
            <person name="Han Y."/>
            <person name="Kim J."/>
            <person name="Mondo S.J."/>
            <person name="Hofstad B.A."/>
            <person name="Robles A."/>
            <person name="Haridas S."/>
            <person name="Riley R."/>
            <person name="LaButti K."/>
            <person name="Pangilinan J."/>
            <person name="Andreopoulos W."/>
            <person name="Lipzen A."/>
            <person name="Yan J."/>
            <person name="Wang M."/>
            <person name="Ng V."/>
            <person name="Grigoriev I.V."/>
            <person name="Spatafora J.W."/>
            <person name="Magnuson J.K."/>
            <person name="Baker S.E."/>
            <person name="Pomraning K.R."/>
        </authorList>
    </citation>
    <scope>NUCLEOTIDE SEQUENCE [LARGE SCALE GENOMIC DNA]</scope>
    <source>
        <strain evidence="2">CBS 10300</strain>
    </source>
</reference>
<accession>A0ACC3TIM8</accession>
<keyword evidence="2" id="KW-1185">Reference proteome</keyword>
<proteinExistence type="predicted"/>
<dbReference type="EMBL" id="MU970115">
    <property type="protein sequence ID" value="KAK9320830.1"/>
    <property type="molecule type" value="Genomic_DNA"/>
</dbReference>
<sequence>MSPTKRAKQAESITPGHVSTKSRHKSPAADELPSPAVSESVVTEPSIKDEASHASIESMDPAILDEEEVPASPPTKHHFAGGYDEIKTFKGQYYAGMAIGGSHTWNYDQGAWNETKIEPDLWKIDYQTTKRRARNAPQGSGAPVGTEYHWLIVGHQHVRKEDANTYSTHLTGSKYKLAHKNAASEKWSIGTVMGQRQREIELLEDAKRRVEGLPPVLKEQKVQDVKPQKGQRTLDSLFRGNVGKDGKKESEKRKREYGEGEGEEV</sequence>
<name>A0ACC3TIM8_9ASCO</name>